<evidence type="ECO:0000256" key="15">
    <source>
        <dbReference type="ARBA" id="ARBA00044985"/>
    </source>
</evidence>
<sequence length="619" mass="69403">MARIDTFLVLELLPKDLQNIRIVQHFLFSLGSNVNDADLPLRRISSFFGICSRNYYQDLPFTTESVHEDLFPSDQSNSSGLPNQDSIYVDKSQDLLKEATWQTKLLILVCMLSLPVGCHYLEATMGTLKTTLKNSMHINNTQFSILLSSVSLVNTILPLLAGTFVDDLSSVGSIRGSTLVSTVIFSGSLMVSLAAERNSYPVMITGQIIYGLGGGMIVTMQEAILSRWFRDRQLAIVIGILLSFARLTKWAAKMVCYPIVNSTQSHAWPIHVATILCGVGIVMNFLYWAVMYRHGCSTVYGKEISQPITGYQSQFAASQSPNNGRSSFRWSSRMFLLLPSTFWMVPWVQLVMSSVLSSFDDVATEFIQFRYNTTSVMAGYQSSLTQVMPIVVAPIMGIIVHRYGKRLTSLFFATLILILSMVLLAYTWVTPAVGMILFSLALALGPVSVLSSTSLLLPHELAGTGMGLHKCANNIGSTIVSVLIGYVQDLTFHDGDPHDDQQDLESEYDGVMIFFLIMGCFSTLIAILFWVMDSRLLSGWLQADIKERERRIEQVKLEQTESKYENKNLFDTKSLQKIGSQMRTKPTYVYVSFYGFWLVVSWVIFFAFALMPVYQKYNI</sequence>
<dbReference type="GeneID" id="28996087"/>
<dbReference type="Proteomes" id="UP000077315">
    <property type="component" value="Unassembled WGS sequence"/>
</dbReference>
<gene>
    <name evidence="21" type="ORF">PHYBLDRAFT_165215</name>
</gene>
<feature type="transmembrane region" description="Helical" evidence="19">
    <location>
        <begin position="268"/>
        <end position="290"/>
    </location>
</feature>
<dbReference type="PANTHER" id="PTHR23512:SF12">
    <property type="entry name" value="TRANSPORTER, PUTATIVE (AFU_ORTHOLOGUE AFUA_4G00260)-RELATED"/>
    <property type="match status" value="1"/>
</dbReference>
<dbReference type="InterPro" id="IPR020846">
    <property type="entry name" value="MFS_dom"/>
</dbReference>
<comment type="catalytic activity">
    <reaction evidence="3">
        <text>L-histidyl-glycine(out) = L-histidyl-glycine(in)</text>
        <dbReference type="Rhea" id="RHEA:79395"/>
        <dbReference type="ChEBI" id="CHEBI:229957"/>
    </reaction>
</comment>
<evidence type="ECO:0000256" key="16">
    <source>
        <dbReference type="ARBA" id="ARBA00045018"/>
    </source>
</evidence>
<comment type="catalytic activity">
    <reaction evidence="12">
        <text>L-histidyl-L-alpha-amino acid(out) = L-histidyl-L-alpha-amino acid(in)</text>
        <dbReference type="Rhea" id="RHEA:79379"/>
        <dbReference type="ChEBI" id="CHEBI:229964"/>
    </reaction>
</comment>
<feature type="transmembrane region" description="Helical" evidence="19">
    <location>
        <begin position="407"/>
        <end position="429"/>
    </location>
</feature>
<comment type="catalytic activity">
    <reaction evidence="10">
        <text>L-lysyl-L-lysine(out) = L-lysyl-L-lysine(in)</text>
        <dbReference type="Rhea" id="RHEA:79403"/>
        <dbReference type="ChEBI" id="CHEBI:229956"/>
    </reaction>
</comment>
<dbReference type="InterPro" id="IPR011701">
    <property type="entry name" value="MFS"/>
</dbReference>
<evidence type="ECO:0000256" key="5">
    <source>
        <dbReference type="ARBA" id="ARBA00044884"/>
    </source>
</evidence>
<evidence type="ECO:0000256" key="13">
    <source>
        <dbReference type="ARBA" id="ARBA00044919"/>
    </source>
</evidence>
<evidence type="ECO:0000256" key="9">
    <source>
        <dbReference type="ARBA" id="ARBA00044899"/>
    </source>
</evidence>
<dbReference type="OrthoDB" id="424834at2759"/>
<feature type="transmembrane region" description="Helical" evidence="19">
    <location>
        <begin position="587"/>
        <end position="614"/>
    </location>
</feature>
<proteinExistence type="predicted"/>
<evidence type="ECO:0000256" key="11">
    <source>
        <dbReference type="ARBA" id="ARBA00044903"/>
    </source>
</evidence>
<comment type="catalytic activity">
    <reaction evidence="6">
        <text>L-lysyl-L-alpha-amino acid(out) = L-lysyl-L-alpha-amino acid(in)</text>
        <dbReference type="Rhea" id="RHEA:79387"/>
        <dbReference type="ChEBI" id="CHEBI:229965"/>
    </reaction>
</comment>
<dbReference type="AlphaFoldDB" id="A0A167NVH1"/>
<keyword evidence="19" id="KW-1133">Transmembrane helix</keyword>
<dbReference type="EMBL" id="KV440975">
    <property type="protein sequence ID" value="OAD76696.1"/>
    <property type="molecule type" value="Genomic_DNA"/>
</dbReference>
<comment type="catalytic activity">
    <reaction evidence="7">
        <text>L-alpha-aminoacyl-L-lysine(out) = L-alpha-aminoacyl-L-lysine(in)</text>
        <dbReference type="Rhea" id="RHEA:79383"/>
        <dbReference type="ChEBI" id="CHEBI:229966"/>
    </reaction>
</comment>
<comment type="catalytic activity">
    <reaction evidence="11">
        <text>L-arginyl-glycine(out) = L-arginyl-glycine(in)</text>
        <dbReference type="Rhea" id="RHEA:79391"/>
        <dbReference type="ChEBI" id="CHEBI:229955"/>
    </reaction>
</comment>
<keyword evidence="19" id="KW-0472">Membrane</keyword>
<keyword evidence="22" id="KW-1185">Reference proteome</keyword>
<name>A0A167NVH1_PHYB8</name>
<evidence type="ECO:0000313" key="21">
    <source>
        <dbReference type="EMBL" id="OAD76696.1"/>
    </source>
</evidence>
<comment type="subunit">
    <text evidence="18">Homodimer. Interacts with lysosomal protein GLMP (via lumenal domain); the interaction starts while both proteins are still in the endoplasmic reticulum and is required for stabilization of MFSD1 in lysosomes but has no direct effect on its targeting to lysosomes or transporter activity.</text>
</comment>
<feature type="transmembrane region" description="Helical" evidence="19">
    <location>
        <begin position="143"/>
        <end position="165"/>
    </location>
</feature>
<feature type="transmembrane region" description="Helical" evidence="19">
    <location>
        <begin position="177"/>
        <end position="195"/>
    </location>
</feature>
<comment type="catalytic activity">
    <reaction evidence="2">
        <text>L-lysyl-L-alanine(out) = L-lysyl-L-alanine(in)</text>
        <dbReference type="Rhea" id="RHEA:79399"/>
        <dbReference type="ChEBI" id="CHEBI:229954"/>
    </reaction>
</comment>
<evidence type="ECO:0000313" key="22">
    <source>
        <dbReference type="Proteomes" id="UP000077315"/>
    </source>
</evidence>
<feature type="transmembrane region" description="Helical" evidence="19">
    <location>
        <begin position="201"/>
        <end position="220"/>
    </location>
</feature>
<dbReference type="InParanoid" id="A0A167NVH1"/>
<dbReference type="Gene3D" id="1.20.1250.20">
    <property type="entry name" value="MFS general substrate transporter like domains"/>
    <property type="match status" value="2"/>
</dbReference>
<dbReference type="InterPro" id="IPR036259">
    <property type="entry name" value="MFS_trans_sf"/>
</dbReference>
<comment type="catalytic activity">
    <reaction evidence="8">
        <text>L-aspartyl-L-lysine(out) = L-aspartyl-L-lysine(in)</text>
        <dbReference type="Rhea" id="RHEA:79411"/>
        <dbReference type="ChEBI" id="CHEBI:229953"/>
    </reaction>
</comment>
<feature type="transmembrane region" description="Helical" evidence="19">
    <location>
        <begin position="435"/>
        <end position="459"/>
    </location>
</feature>
<dbReference type="PANTHER" id="PTHR23512">
    <property type="entry name" value="MAJOR FACILITATOR SUPERFAMILY DOMAIN-CONTAINING PROTEIN 1"/>
    <property type="match status" value="1"/>
</dbReference>
<reference evidence="22" key="1">
    <citation type="submission" date="2015-06" db="EMBL/GenBank/DDBJ databases">
        <title>Expansion of signal transduction pathways in fungi by whole-genome duplication.</title>
        <authorList>
            <consortium name="DOE Joint Genome Institute"/>
            <person name="Corrochano L.M."/>
            <person name="Kuo A."/>
            <person name="Marcet-Houben M."/>
            <person name="Polaino S."/>
            <person name="Salamov A."/>
            <person name="Villalobos J.M."/>
            <person name="Alvarez M.I."/>
            <person name="Avalos J."/>
            <person name="Benito E.P."/>
            <person name="Benoit I."/>
            <person name="Burger G."/>
            <person name="Camino L.P."/>
            <person name="Canovas D."/>
            <person name="Cerda-Olmedo E."/>
            <person name="Cheng J.-F."/>
            <person name="Dominguez A."/>
            <person name="Elias M."/>
            <person name="Eslava A.P."/>
            <person name="Glaser F."/>
            <person name="Grimwood J."/>
            <person name="Gutierrez G."/>
            <person name="Heitman J."/>
            <person name="Henrissat B."/>
            <person name="Iturriaga E.A."/>
            <person name="Lang B.F."/>
            <person name="Lavin J.L."/>
            <person name="Lee S."/>
            <person name="Li W."/>
            <person name="Lindquist E."/>
            <person name="Lopez-Garcia S."/>
            <person name="Luque E.M."/>
            <person name="Marcos A.T."/>
            <person name="Martin J."/>
            <person name="McCluskey K."/>
            <person name="Medina H.R."/>
            <person name="Miralles-Duran A."/>
            <person name="Miyazaki A."/>
            <person name="Munoz-Torres E."/>
            <person name="Oguiza J.A."/>
            <person name="Ohm R."/>
            <person name="Olmedo M."/>
            <person name="Orejas M."/>
            <person name="Ortiz-Castellanos L."/>
            <person name="Pisabarro A.G."/>
            <person name="Rodriguez-Romero J."/>
            <person name="Ruiz-Herrera J."/>
            <person name="Ruiz-Vazquez R."/>
            <person name="Sanz C."/>
            <person name="Schackwitz W."/>
            <person name="Schmutz J."/>
            <person name="Shahriari M."/>
            <person name="Shelest E."/>
            <person name="Silva-Franco F."/>
            <person name="Soanes D."/>
            <person name="Syed K."/>
            <person name="Tagua V.G."/>
            <person name="Talbot N.J."/>
            <person name="Thon M."/>
            <person name="De vries R.P."/>
            <person name="Wiebenga A."/>
            <person name="Yadav J.S."/>
            <person name="Braun E.L."/>
            <person name="Baker S."/>
            <person name="Garre V."/>
            <person name="Horwitz B."/>
            <person name="Torres-Martinez S."/>
            <person name="Idnurm A."/>
            <person name="Herrera-Estrella A."/>
            <person name="Gabaldon T."/>
            <person name="Grigoriev I.V."/>
        </authorList>
    </citation>
    <scope>NUCLEOTIDE SEQUENCE [LARGE SCALE GENOMIC DNA]</scope>
    <source>
        <strain evidence="22">NRRL 1555(-)</strain>
    </source>
</reference>
<dbReference type="PROSITE" id="PS50850">
    <property type="entry name" value="MFS"/>
    <property type="match status" value="1"/>
</dbReference>
<dbReference type="GO" id="GO:0016020">
    <property type="term" value="C:membrane"/>
    <property type="evidence" value="ECO:0007669"/>
    <property type="project" value="UniProtKB-SubCell"/>
</dbReference>
<dbReference type="GO" id="GO:0022857">
    <property type="term" value="F:transmembrane transporter activity"/>
    <property type="evidence" value="ECO:0007669"/>
    <property type="project" value="InterPro"/>
</dbReference>
<evidence type="ECO:0000259" key="20">
    <source>
        <dbReference type="PROSITE" id="PS50850"/>
    </source>
</evidence>
<feature type="transmembrane region" description="Helical" evidence="19">
    <location>
        <begin position="105"/>
        <end position="123"/>
    </location>
</feature>
<keyword evidence="19" id="KW-0812">Transmembrane</keyword>
<feature type="transmembrane region" description="Helical" evidence="19">
    <location>
        <begin position="335"/>
        <end position="359"/>
    </location>
</feature>
<comment type="catalytic activity">
    <reaction evidence="14">
        <text>L-lysyl-glycine(out) = L-lysyl-glycine(in)</text>
        <dbReference type="Rhea" id="RHEA:79407"/>
        <dbReference type="ChEBI" id="CHEBI:191202"/>
    </reaction>
</comment>
<evidence type="ECO:0000256" key="7">
    <source>
        <dbReference type="ARBA" id="ARBA00044893"/>
    </source>
</evidence>
<feature type="transmembrane region" description="Helical" evidence="19">
    <location>
        <begin position="379"/>
        <end position="400"/>
    </location>
</feature>
<dbReference type="InterPro" id="IPR052187">
    <property type="entry name" value="MFSD1"/>
</dbReference>
<comment type="catalytic activity">
    <reaction evidence="4">
        <text>L-alpha-aminoacyl-L-arginine(out) = L-alpha-aminoacyl-L-arginine(in)</text>
        <dbReference type="Rhea" id="RHEA:79367"/>
        <dbReference type="ChEBI" id="CHEBI:229968"/>
    </reaction>
</comment>
<evidence type="ECO:0000256" key="17">
    <source>
        <dbReference type="ARBA" id="ARBA00045709"/>
    </source>
</evidence>
<evidence type="ECO:0000256" key="3">
    <source>
        <dbReference type="ARBA" id="ARBA00044878"/>
    </source>
</evidence>
<dbReference type="SUPFAM" id="SSF103473">
    <property type="entry name" value="MFS general substrate transporter"/>
    <property type="match status" value="1"/>
</dbReference>
<comment type="catalytic activity">
    <reaction evidence="9">
        <text>L-arginyl-L-alpha-amino acid(out) = L-arginyl-L-alpha-amino acid(in)</text>
        <dbReference type="Rhea" id="RHEA:79371"/>
        <dbReference type="ChEBI" id="CHEBI:84315"/>
    </reaction>
</comment>
<comment type="catalytic activity">
    <reaction evidence="5">
        <text>L-alpha-aminoacyl-L-histidine(out) = L-alpha-aminoacyl-L-histidine(in)</text>
        <dbReference type="Rhea" id="RHEA:79375"/>
        <dbReference type="ChEBI" id="CHEBI:229967"/>
    </reaction>
</comment>
<feature type="domain" description="Major facilitator superfamily (MFS) profile" evidence="20">
    <location>
        <begin position="105"/>
        <end position="537"/>
    </location>
</feature>
<comment type="subcellular location">
    <subcellularLocation>
        <location evidence="1">Membrane</location>
        <topology evidence="1">Multi-pass membrane protein</topology>
    </subcellularLocation>
</comment>
<dbReference type="RefSeq" id="XP_018294736.1">
    <property type="nucleotide sequence ID" value="XM_018435181.1"/>
</dbReference>
<protein>
    <recommendedName>
        <fullName evidence="15">Lysosomal dipeptide transporter MFSD1</fullName>
    </recommendedName>
    <alternativeName>
        <fullName evidence="16">Major facilitator superfamily domain-containing protein 1</fullName>
    </alternativeName>
</protein>
<feature type="transmembrane region" description="Helical" evidence="19">
    <location>
        <begin position="232"/>
        <end position="248"/>
    </location>
</feature>
<evidence type="ECO:0000256" key="10">
    <source>
        <dbReference type="ARBA" id="ARBA00044900"/>
    </source>
</evidence>
<evidence type="ECO:0000256" key="18">
    <source>
        <dbReference type="ARBA" id="ARBA00046376"/>
    </source>
</evidence>
<comment type="catalytic activity">
    <reaction evidence="13">
        <text>L-alanyl-L-lysine(out) = L-alanyl-L-lysine(in)</text>
        <dbReference type="Rhea" id="RHEA:79415"/>
        <dbReference type="ChEBI" id="CHEBI:192470"/>
    </reaction>
</comment>
<dbReference type="VEuPathDB" id="FungiDB:PHYBLDRAFT_165215"/>
<evidence type="ECO:0000256" key="1">
    <source>
        <dbReference type="ARBA" id="ARBA00004141"/>
    </source>
</evidence>
<evidence type="ECO:0000256" key="6">
    <source>
        <dbReference type="ARBA" id="ARBA00044891"/>
    </source>
</evidence>
<evidence type="ECO:0000256" key="2">
    <source>
        <dbReference type="ARBA" id="ARBA00044876"/>
    </source>
</evidence>
<accession>A0A167NVH1</accession>
<evidence type="ECO:0000256" key="12">
    <source>
        <dbReference type="ARBA" id="ARBA00044912"/>
    </source>
</evidence>
<comment type="function">
    <text evidence="17">Lysosomal dipeptide uniporter that selectively exports lysine, arginine or histidine-containing dipeptides with a net positive charge from the lysosome lumen into the cytosol. Could play a role in a specific type of protein O-glycosylation indirectly regulating macrophages migration and tissue invasion. Also essential for liver homeostasis.</text>
</comment>
<dbReference type="Pfam" id="PF07690">
    <property type="entry name" value="MFS_1"/>
    <property type="match status" value="1"/>
</dbReference>
<feature type="transmembrane region" description="Helical" evidence="19">
    <location>
        <begin position="508"/>
        <end position="531"/>
    </location>
</feature>
<evidence type="ECO:0000256" key="8">
    <source>
        <dbReference type="ARBA" id="ARBA00044898"/>
    </source>
</evidence>
<evidence type="ECO:0000256" key="14">
    <source>
        <dbReference type="ARBA" id="ARBA00044924"/>
    </source>
</evidence>
<evidence type="ECO:0000256" key="4">
    <source>
        <dbReference type="ARBA" id="ARBA00044881"/>
    </source>
</evidence>
<organism evidence="21 22">
    <name type="scientific">Phycomyces blakesleeanus (strain ATCC 8743b / DSM 1359 / FGSC 10004 / NBRC 33097 / NRRL 1555)</name>
    <dbReference type="NCBI Taxonomy" id="763407"/>
    <lineage>
        <taxon>Eukaryota</taxon>
        <taxon>Fungi</taxon>
        <taxon>Fungi incertae sedis</taxon>
        <taxon>Mucoromycota</taxon>
        <taxon>Mucoromycotina</taxon>
        <taxon>Mucoromycetes</taxon>
        <taxon>Mucorales</taxon>
        <taxon>Phycomycetaceae</taxon>
        <taxon>Phycomyces</taxon>
    </lineage>
</organism>
<evidence type="ECO:0000256" key="19">
    <source>
        <dbReference type="SAM" id="Phobius"/>
    </source>
</evidence>
<dbReference type="STRING" id="763407.A0A167NVH1"/>
<feature type="transmembrane region" description="Helical" evidence="19">
    <location>
        <begin position="471"/>
        <end position="488"/>
    </location>
</feature>